<keyword evidence="1" id="KW-1133">Transmembrane helix</keyword>
<feature type="transmembrane region" description="Helical" evidence="1">
    <location>
        <begin position="83"/>
        <end position="100"/>
    </location>
</feature>
<evidence type="ECO:0000313" key="2">
    <source>
        <dbReference type="EMBL" id="KMY28564.1"/>
    </source>
</evidence>
<dbReference type="RefSeq" id="WP_049668834.1">
    <property type="nucleotide sequence ID" value="NZ_JBIVOC010000018.1"/>
</dbReference>
<dbReference type="Gene3D" id="1.10.1760.20">
    <property type="match status" value="1"/>
</dbReference>
<reference evidence="3" key="1">
    <citation type="submission" date="2015-07" db="EMBL/GenBank/DDBJ databases">
        <authorList>
            <consortium name="Consortium for Microbial Forensics and Genomics (microFORGE)"/>
            <person name="Knight B.M."/>
            <person name="Roberts D.P."/>
            <person name="Lin D."/>
            <person name="Hari K."/>
            <person name="Fletcher J."/>
            <person name="Melcher U."/>
            <person name="Blagden T."/>
            <person name="Winegar R.A."/>
        </authorList>
    </citation>
    <scope>NUCLEOTIDE SEQUENCE [LARGE SCALE GENOMIC DNA]</scope>
    <source>
        <strain evidence="3">DSM 23493</strain>
    </source>
</reference>
<dbReference type="EMBL" id="LFXJ01000011">
    <property type="protein sequence ID" value="KMY28564.1"/>
    <property type="molecule type" value="Genomic_DNA"/>
</dbReference>
<accession>A0A0K9F1X2</accession>
<keyword evidence="1" id="KW-0812">Transmembrane</keyword>
<dbReference type="AlphaFoldDB" id="A0A0K9F1X2"/>
<evidence type="ECO:0000256" key="1">
    <source>
        <dbReference type="SAM" id="Phobius"/>
    </source>
</evidence>
<dbReference type="PATRIC" id="fig|582475.4.peg.5149"/>
<dbReference type="Proteomes" id="UP000037326">
    <property type="component" value="Unassembled WGS sequence"/>
</dbReference>
<dbReference type="Pfam" id="PF09515">
    <property type="entry name" value="Thia_YuaJ"/>
    <property type="match status" value="1"/>
</dbReference>
<dbReference type="GO" id="GO:0005886">
    <property type="term" value="C:plasma membrane"/>
    <property type="evidence" value="ECO:0007669"/>
    <property type="project" value="InterPro"/>
</dbReference>
<feature type="transmembrane region" description="Helical" evidence="1">
    <location>
        <begin position="112"/>
        <end position="139"/>
    </location>
</feature>
<dbReference type="GeneID" id="96601016"/>
<keyword evidence="1" id="KW-0472">Membrane</keyword>
<dbReference type="GO" id="GO:0015234">
    <property type="term" value="F:thiamine transmembrane transporter activity"/>
    <property type="evidence" value="ECO:0007669"/>
    <property type="project" value="InterPro"/>
</dbReference>
<feature type="transmembrane region" description="Helical" evidence="1">
    <location>
        <begin position="33"/>
        <end position="52"/>
    </location>
</feature>
<feature type="transmembrane region" description="Helical" evidence="1">
    <location>
        <begin position="7"/>
        <end position="27"/>
    </location>
</feature>
<evidence type="ECO:0000313" key="3">
    <source>
        <dbReference type="Proteomes" id="UP000037326"/>
    </source>
</evidence>
<dbReference type="OrthoDB" id="9795813at2"/>
<name>A0A0K9F1X2_9BACI</name>
<comment type="caution">
    <text evidence="2">The sequence shown here is derived from an EMBL/GenBank/DDBJ whole genome shotgun (WGS) entry which is preliminary data.</text>
</comment>
<feature type="transmembrane region" description="Helical" evidence="1">
    <location>
        <begin position="159"/>
        <end position="178"/>
    </location>
</feature>
<organism evidence="2 3">
    <name type="scientific">Lysinibacillus xylanilyticus</name>
    <dbReference type="NCBI Taxonomy" id="582475"/>
    <lineage>
        <taxon>Bacteria</taxon>
        <taxon>Bacillati</taxon>
        <taxon>Bacillota</taxon>
        <taxon>Bacilli</taxon>
        <taxon>Bacillales</taxon>
        <taxon>Bacillaceae</taxon>
        <taxon>Lysinibacillus</taxon>
    </lineage>
</organism>
<protein>
    <submittedName>
        <fullName evidence="2">Thiamine biosynthesis protein ThiT</fullName>
    </submittedName>
</protein>
<gene>
    <name evidence="2" type="ORF">ACZ11_22675</name>
</gene>
<dbReference type="NCBIfam" id="TIGR02357">
    <property type="entry name" value="ECF_ThiT_YuaJ"/>
    <property type="match status" value="1"/>
</dbReference>
<dbReference type="InterPro" id="IPR012651">
    <property type="entry name" value="Thia_Transptr_ThiT"/>
</dbReference>
<proteinExistence type="predicted"/>
<sequence>MDNKRLLMLVEIAIFAAIGLVLDQVSFKVWAQGGSVSLVMVPIILIAFRWGLIPGLTTGLLIGVMQTMFGAYIIHWLQGLLDYGVAFTVVGLAAVVRRPVLEAAKDLNKMKMALYIILGTVLAGFLRYAAHTIAGAVFFSEYAGDQNAWIYSIIYNGTYMLPATILTAIVGVLLFTAAPQLMKRKS</sequence>